<keyword evidence="2" id="KW-0813">Transport</keyword>
<keyword evidence="4" id="KW-0472">Membrane</keyword>
<name>A0A7C5AME5_9BACT</name>
<dbReference type="InterPro" id="IPR030678">
    <property type="entry name" value="Peptide/Ni-bd"/>
</dbReference>
<dbReference type="EMBL" id="DTKJ01000056">
    <property type="protein sequence ID" value="HGZ12175.1"/>
    <property type="molecule type" value="Genomic_DNA"/>
</dbReference>
<dbReference type="AlphaFoldDB" id="A0A7C5AME5"/>
<keyword evidence="3" id="KW-0732">Signal</keyword>
<accession>A0A7C5AME5</accession>
<dbReference type="InterPro" id="IPR000914">
    <property type="entry name" value="SBP_5_dom"/>
</dbReference>
<feature type="domain" description="Solute-binding protein family 5" evidence="5">
    <location>
        <begin position="101"/>
        <end position="463"/>
    </location>
</feature>
<dbReference type="GO" id="GO:0015833">
    <property type="term" value="P:peptide transport"/>
    <property type="evidence" value="ECO:0007669"/>
    <property type="project" value="TreeGrafter"/>
</dbReference>
<comment type="similarity">
    <text evidence="1">Belongs to the bacterial solute-binding protein 5 family.</text>
</comment>
<dbReference type="Pfam" id="PF00496">
    <property type="entry name" value="SBP_bac_5"/>
    <property type="match status" value="1"/>
</dbReference>
<dbReference type="CDD" id="cd08514">
    <property type="entry name" value="PBP2_AppA_like"/>
    <property type="match status" value="1"/>
</dbReference>
<reference evidence="6" key="1">
    <citation type="journal article" date="2020" name="mSystems">
        <title>Genome- and Community-Level Interaction Insights into Carbon Utilization and Element Cycling Functions of Hydrothermarchaeota in Hydrothermal Sediment.</title>
        <authorList>
            <person name="Zhou Z."/>
            <person name="Liu Y."/>
            <person name="Xu W."/>
            <person name="Pan J."/>
            <person name="Luo Z.H."/>
            <person name="Li M."/>
        </authorList>
    </citation>
    <scope>NUCLEOTIDE SEQUENCE [LARGE SCALE GENOMIC DNA]</scope>
    <source>
        <strain evidence="6">SpSt-853</strain>
    </source>
</reference>
<dbReference type="InterPro" id="IPR039424">
    <property type="entry name" value="SBP_5"/>
</dbReference>
<feature type="transmembrane region" description="Helical" evidence="4">
    <location>
        <begin position="26"/>
        <end position="45"/>
    </location>
</feature>
<evidence type="ECO:0000256" key="4">
    <source>
        <dbReference type="SAM" id="Phobius"/>
    </source>
</evidence>
<dbReference type="GO" id="GO:1904680">
    <property type="term" value="F:peptide transmembrane transporter activity"/>
    <property type="evidence" value="ECO:0007669"/>
    <property type="project" value="TreeGrafter"/>
</dbReference>
<evidence type="ECO:0000256" key="2">
    <source>
        <dbReference type="ARBA" id="ARBA00022448"/>
    </source>
</evidence>
<organism evidence="6">
    <name type="scientific">Desulfobacca acetoxidans</name>
    <dbReference type="NCBI Taxonomy" id="60893"/>
    <lineage>
        <taxon>Bacteria</taxon>
        <taxon>Pseudomonadati</taxon>
        <taxon>Thermodesulfobacteriota</taxon>
        <taxon>Desulfobaccia</taxon>
        <taxon>Desulfobaccales</taxon>
        <taxon>Desulfobaccaceae</taxon>
        <taxon>Desulfobacca</taxon>
    </lineage>
</organism>
<dbReference type="PANTHER" id="PTHR30290:SF9">
    <property type="entry name" value="OLIGOPEPTIDE-BINDING PROTEIN APPA"/>
    <property type="match status" value="1"/>
</dbReference>
<dbReference type="GO" id="GO:0043190">
    <property type="term" value="C:ATP-binding cassette (ABC) transporter complex"/>
    <property type="evidence" value="ECO:0007669"/>
    <property type="project" value="InterPro"/>
</dbReference>
<evidence type="ECO:0000259" key="5">
    <source>
        <dbReference type="Pfam" id="PF00496"/>
    </source>
</evidence>
<dbReference type="SUPFAM" id="SSF53850">
    <property type="entry name" value="Periplasmic binding protein-like II"/>
    <property type="match status" value="1"/>
</dbReference>
<proteinExistence type="inferred from homology"/>
<keyword evidence="4" id="KW-0812">Transmembrane</keyword>
<keyword evidence="4" id="KW-1133">Transmembrane helix</keyword>
<protein>
    <submittedName>
        <fullName evidence="6">Peptide-binding protein</fullName>
    </submittedName>
</protein>
<evidence type="ECO:0000256" key="1">
    <source>
        <dbReference type="ARBA" id="ARBA00005695"/>
    </source>
</evidence>
<evidence type="ECO:0000256" key="3">
    <source>
        <dbReference type="ARBA" id="ARBA00022729"/>
    </source>
</evidence>
<dbReference type="Gene3D" id="3.10.105.10">
    <property type="entry name" value="Dipeptide-binding Protein, Domain 3"/>
    <property type="match status" value="1"/>
</dbReference>
<evidence type="ECO:0000313" key="6">
    <source>
        <dbReference type="EMBL" id="HGZ12175.1"/>
    </source>
</evidence>
<gene>
    <name evidence="6" type="ORF">ENW48_08150</name>
</gene>
<comment type="caution">
    <text evidence="6">The sequence shown here is derived from an EMBL/GenBank/DDBJ whole genome shotgun (WGS) entry which is preliminary data.</text>
</comment>
<sequence length="555" mass="62573">MTREKSRCLKGLGNPGGLTFRTNLPLWPKMGLALGAGLIIILGLFTSCTPPATVRETDTLVAALPYEPATLNPVFLSDHLSYTVSAFVSPGLMKLDGDLNLKGDLAESWEISGDGREIRFRLRSGVKWHDGREFAADDVVYTYQLITSGKIPTPHLSHFGPVREVKALDPLTVAVIYDQVYSSALQSWTMGLLPRPASQKSPPEEESLVRTPPGTGPYRVKEWLSGQKLVLEAHKEYYAGPPRIRTLILRIIPDAATAFMELKSGNLDVMELTPSQYAQWSQVAELKKNFTLYRCPSVKYGFLGFNHRNPRFQEPRVRQALGGAIDKEAIVQKVLHGLGRPATGPYPPGAWYHPGDLIPPPYDPQKAQEVLRSLGWYDAIKTPEGKPAPLKLVTNYESKENLLIAEIIQDNWKRIGVPLQIEALEWLTFRFRTITQKNFDLVLLSRHYIFDPDLYDVWHSSKTGEGEWNFLSYHNAEVDRLLKLGRCTLNQDQRKKIYRKINQIMTEDPPCVFLYDGDAVYLARKDIREITPSPLGIFYNVSQWYISGQAAGGRH</sequence>
<dbReference type="GO" id="GO:0030288">
    <property type="term" value="C:outer membrane-bounded periplasmic space"/>
    <property type="evidence" value="ECO:0007669"/>
    <property type="project" value="UniProtKB-ARBA"/>
</dbReference>
<dbReference type="PIRSF" id="PIRSF002741">
    <property type="entry name" value="MppA"/>
    <property type="match status" value="1"/>
</dbReference>
<dbReference type="Gene3D" id="3.40.190.10">
    <property type="entry name" value="Periplasmic binding protein-like II"/>
    <property type="match status" value="1"/>
</dbReference>
<dbReference type="Gene3D" id="3.90.76.10">
    <property type="entry name" value="Dipeptide-binding Protein, Domain 1"/>
    <property type="match status" value="1"/>
</dbReference>
<dbReference type="PANTHER" id="PTHR30290">
    <property type="entry name" value="PERIPLASMIC BINDING COMPONENT OF ABC TRANSPORTER"/>
    <property type="match status" value="1"/>
</dbReference>